<feature type="binding site" evidence="3">
    <location>
        <position position="322"/>
    </location>
    <ligand>
        <name>Zn(2+)</name>
        <dbReference type="ChEBI" id="CHEBI:29105"/>
        <label>1</label>
    </ligand>
</feature>
<dbReference type="InterPro" id="IPR050138">
    <property type="entry name" value="DHOase/Allantoinase_Hydrolase"/>
</dbReference>
<protein>
    <recommendedName>
        <fullName evidence="3">Dihydroorotase</fullName>
        <shortName evidence="3">DHOase</shortName>
        <ecNumber evidence="3">3.5.2.3</ecNumber>
    </recommendedName>
</protein>
<proteinExistence type="inferred from homology"/>
<evidence type="ECO:0000313" key="7">
    <source>
        <dbReference type="Proteomes" id="UP000182471"/>
    </source>
</evidence>
<dbReference type="EC" id="3.5.2.3" evidence="3"/>
<dbReference type="GO" id="GO:0005737">
    <property type="term" value="C:cytoplasm"/>
    <property type="evidence" value="ECO:0007669"/>
    <property type="project" value="TreeGrafter"/>
</dbReference>
<dbReference type="Gene3D" id="3.20.20.140">
    <property type="entry name" value="Metal-dependent hydrolases"/>
    <property type="match status" value="1"/>
</dbReference>
<comment type="cofactor">
    <cofactor evidence="3">
        <name>Zn(2+)</name>
        <dbReference type="ChEBI" id="CHEBI:29105"/>
    </cofactor>
    <text evidence="3">Binds 2 Zn(2+) ions per subunit.</text>
</comment>
<feature type="binding site" evidence="3">
    <location>
        <position position="180"/>
    </location>
    <ligand>
        <name>Zn(2+)</name>
        <dbReference type="ChEBI" id="CHEBI:29105"/>
        <label>2</label>
    </ligand>
</feature>
<name>A0A1H9S1V1_9FIRM</name>
<dbReference type="EMBL" id="FOGW01000010">
    <property type="protein sequence ID" value="SER78888.1"/>
    <property type="molecule type" value="Genomic_DNA"/>
</dbReference>
<keyword evidence="7" id="KW-1185">Reference proteome</keyword>
<dbReference type="RefSeq" id="WP_074730542.1">
    <property type="nucleotide sequence ID" value="NZ_FOGW01000010.1"/>
</dbReference>
<evidence type="ECO:0000256" key="3">
    <source>
        <dbReference type="HAMAP-Rule" id="MF_00220"/>
    </source>
</evidence>
<dbReference type="SUPFAM" id="SSF51338">
    <property type="entry name" value="Composite domain of metallo-dependent hydrolases"/>
    <property type="match status" value="1"/>
</dbReference>
<dbReference type="InterPro" id="IPR013108">
    <property type="entry name" value="Amidohydro_3"/>
</dbReference>
<comment type="catalytic activity">
    <reaction evidence="3">
        <text>(S)-dihydroorotate + H2O = N-carbamoyl-L-aspartate + H(+)</text>
        <dbReference type="Rhea" id="RHEA:24296"/>
        <dbReference type="ChEBI" id="CHEBI:15377"/>
        <dbReference type="ChEBI" id="CHEBI:15378"/>
        <dbReference type="ChEBI" id="CHEBI:30864"/>
        <dbReference type="ChEBI" id="CHEBI:32814"/>
        <dbReference type="EC" id="3.5.2.3"/>
    </reaction>
</comment>
<keyword evidence="2 3" id="KW-0665">Pyrimidine biosynthesis</keyword>
<comment type="caution">
    <text evidence="3">Lacks conserved residue(s) required for the propagation of feature annotation.</text>
</comment>
<feature type="domain" description="Amidohydrolase 3" evidence="4">
    <location>
        <begin position="366"/>
        <end position="439"/>
    </location>
</feature>
<dbReference type="CDD" id="cd01317">
    <property type="entry name" value="DHOase_IIa"/>
    <property type="match status" value="1"/>
</dbReference>
<dbReference type="InterPro" id="IPR004722">
    <property type="entry name" value="DHOase"/>
</dbReference>
<dbReference type="InterPro" id="IPR011059">
    <property type="entry name" value="Metal-dep_hydrolase_composite"/>
</dbReference>
<dbReference type="InterPro" id="IPR024403">
    <property type="entry name" value="DHOase_cat"/>
</dbReference>
<accession>A0A1H9S1V1</accession>
<dbReference type="PANTHER" id="PTHR43668:SF2">
    <property type="entry name" value="ALLANTOINASE"/>
    <property type="match status" value="1"/>
</dbReference>
<keyword evidence="3" id="KW-0479">Metal-binding</keyword>
<sequence length="441" mass="48211">MKLLIKNGKIINPANKFEQKADLLVEDGIIKKIDTKIKESKVDKVIDAKGCWVMPGFVDLDTHLNDPGPEENGTVISEMWAGARGGYTTIVAMPDTTPVIDNADAVKYVLNKSKAEEAINVLQAGSITKGSKGEVLTDIKSLYEAGVPALSDAGKSIKDTLVLFKGLRMAGELDLPVFAHCEDPYLINGGVMNDDENAKRLDMPVYSNAVEDVVLARDLIVAYKAGARIHISRCSTHGSIRMIELAKQIGVKVTAEVTPHHFTLTSNDIKEFIQVPENGIMIPHDNDADTNYKVKPPLRTQKDVNVIREGLKNDIIDVIATDHTPHTFGDKNTSMRNAPFGISSIETAAAITYTELVCNEIITPMQMVEKMSYNPAKIIGIDKGDISEGKVADIVIFDVNAKYKIDKNNFVSKGKNTPFDGREVKGKVKATICEGRVVYEA</sequence>
<evidence type="ECO:0000259" key="5">
    <source>
        <dbReference type="Pfam" id="PF12890"/>
    </source>
</evidence>
<feature type="domain" description="Dihydroorotase catalytic" evidence="5">
    <location>
        <begin position="53"/>
        <end position="237"/>
    </location>
</feature>
<feature type="active site" evidence="3">
    <location>
        <position position="322"/>
    </location>
</feature>
<feature type="binding site" evidence="3">
    <location>
        <position position="63"/>
    </location>
    <ligand>
        <name>Zn(2+)</name>
        <dbReference type="ChEBI" id="CHEBI:29105"/>
        <label>1</label>
    </ligand>
</feature>
<dbReference type="GO" id="GO:0008270">
    <property type="term" value="F:zinc ion binding"/>
    <property type="evidence" value="ECO:0007669"/>
    <property type="project" value="UniProtKB-UniRule"/>
</dbReference>
<dbReference type="HAMAP" id="MF_00220_B">
    <property type="entry name" value="PyrC_classI_B"/>
    <property type="match status" value="1"/>
</dbReference>
<evidence type="ECO:0000259" key="4">
    <source>
        <dbReference type="Pfam" id="PF07969"/>
    </source>
</evidence>
<dbReference type="Gene3D" id="2.30.40.10">
    <property type="entry name" value="Urease, subunit C, domain 1"/>
    <property type="match status" value="1"/>
</dbReference>
<organism evidence="6 7">
    <name type="scientific">Lachnobacterium bovis</name>
    <dbReference type="NCBI Taxonomy" id="140626"/>
    <lineage>
        <taxon>Bacteria</taxon>
        <taxon>Bacillati</taxon>
        <taxon>Bacillota</taxon>
        <taxon>Clostridia</taxon>
        <taxon>Lachnospirales</taxon>
        <taxon>Lachnospiraceae</taxon>
        <taxon>Lachnobacterium</taxon>
    </lineage>
</organism>
<dbReference type="GO" id="GO:0006145">
    <property type="term" value="P:purine nucleobase catabolic process"/>
    <property type="evidence" value="ECO:0007669"/>
    <property type="project" value="TreeGrafter"/>
</dbReference>
<dbReference type="AlphaFoldDB" id="A0A1H9S1V1"/>
<reference evidence="7" key="1">
    <citation type="submission" date="2016-10" db="EMBL/GenBank/DDBJ databases">
        <authorList>
            <person name="Varghese N."/>
            <person name="Submissions S."/>
        </authorList>
    </citation>
    <scope>NUCLEOTIDE SEQUENCE [LARGE SCALE GENOMIC DNA]</scope>
    <source>
        <strain evidence="7">S1b</strain>
    </source>
</reference>
<dbReference type="PANTHER" id="PTHR43668">
    <property type="entry name" value="ALLANTOINASE"/>
    <property type="match status" value="1"/>
</dbReference>
<dbReference type="Pfam" id="PF07969">
    <property type="entry name" value="Amidohydro_3"/>
    <property type="match status" value="1"/>
</dbReference>
<dbReference type="GO" id="GO:0004038">
    <property type="term" value="F:allantoinase activity"/>
    <property type="evidence" value="ECO:0007669"/>
    <property type="project" value="TreeGrafter"/>
</dbReference>
<keyword evidence="1 3" id="KW-0862">Zinc</keyword>
<feature type="binding site" evidence="3">
    <location>
        <position position="326"/>
    </location>
    <ligand>
        <name>substrate</name>
    </ligand>
</feature>
<dbReference type="Proteomes" id="UP000182471">
    <property type="component" value="Unassembled WGS sequence"/>
</dbReference>
<gene>
    <name evidence="3" type="primary">pyrC</name>
    <name evidence="6" type="ORF">SAMN02910429_01097</name>
</gene>
<dbReference type="GO" id="GO:0004151">
    <property type="term" value="F:dihydroorotase activity"/>
    <property type="evidence" value="ECO:0007669"/>
    <property type="project" value="UniProtKB-UniRule"/>
</dbReference>
<evidence type="ECO:0000256" key="2">
    <source>
        <dbReference type="ARBA" id="ARBA00022975"/>
    </source>
</evidence>
<comment type="function">
    <text evidence="3">Catalyzes the reversible cyclization of carbamoyl aspartate to dihydroorotate.</text>
</comment>
<dbReference type="SUPFAM" id="SSF51556">
    <property type="entry name" value="Metallo-dependent hydrolases"/>
    <property type="match status" value="1"/>
</dbReference>
<dbReference type="Pfam" id="PF12890">
    <property type="entry name" value="DHOase"/>
    <property type="match status" value="1"/>
</dbReference>
<dbReference type="GO" id="GO:0044205">
    <property type="term" value="P:'de novo' UMP biosynthetic process"/>
    <property type="evidence" value="ECO:0007669"/>
    <property type="project" value="UniProtKB-UniRule"/>
</dbReference>
<dbReference type="NCBIfam" id="TIGR00857">
    <property type="entry name" value="pyrC_multi"/>
    <property type="match status" value="1"/>
</dbReference>
<dbReference type="UniPathway" id="UPA00070">
    <property type="reaction ID" value="UER00117"/>
</dbReference>
<comment type="pathway">
    <text evidence="3">Pyrimidine metabolism; UMP biosynthesis via de novo pathway; (S)-dihydroorotate from bicarbonate: step 3/3.</text>
</comment>
<evidence type="ECO:0000256" key="1">
    <source>
        <dbReference type="ARBA" id="ARBA00022833"/>
    </source>
</evidence>
<keyword evidence="3" id="KW-0378">Hydrolase</keyword>
<comment type="similarity">
    <text evidence="3">Belongs to the metallo-dependent hydrolases superfamily. DHOase family. Class I DHOase subfamily.</text>
</comment>
<evidence type="ECO:0000313" key="6">
    <source>
        <dbReference type="EMBL" id="SER78888.1"/>
    </source>
</evidence>
<dbReference type="InterPro" id="IPR032466">
    <property type="entry name" value="Metal_Hydrolase"/>
</dbReference>
<feature type="binding site" evidence="3">
    <location>
        <begin position="340"/>
        <end position="341"/>
    </location>
    <ligand>
        <name>substrate</name>
    </ligand>
</feature>